<dbReference type="SUPFAM" id="SSF56219">
    <property type="entry name" value="DNase I-like"/>
    <property type="match status" value="1"/>
</dbReference>
<dbReference type="AlphaFoldDB" id="A0A162J8R5"/>
<dbReference type="Proteomes" id="UP000075816">
    <property type="component" value="Unassembled WGS sequence"/>
</dbReference>
<gene>
    <name evidence="1" type="ORF">A2J07_01000</name>
</gene>
<accession>A0A162J8R5</accession>
<proteinExistence type="predicted"/>
<dbReference type="RefSeq" id="WP_062680925.1">
    <property type="nucleotide sequence ID" value="NZ_LVEA01000001.1"/>
</dbReference>
<sequence length="870" mass="98891">MADIKKYIIPNKSGLSTTIVPNNSAILKQNLTKSDEANGNVDYDADGNISGESLTRFVIDDTQELKYVFENVSFAEIGNLYENFVMNAFWDTRENGDFQTVLLIRRHMFYKTMNADYVINTSGTLLKEIFIEGNTSPLSPMKFFIDFQNKLKQVDPDIKNEPDIPSITKSDKVESNVDFREGLSNLVHRNQCRKYSENHFAISRINLISHKIEINEEVINAISFPTTLGKNNAKLIVTILNDPQKEKYHMSPATHGPNSLGQELTDKNMMLQIESSASQLIKSLETVYSGRIFMLYNKDIQTNDTITLLDETSSTYGIFKVESFEHVLDNRGLITIVDVVALFDIKDPTLDHFSQSIGYKLSAEFAKTYNITDESLETIKEEDEVTEHSILARLYGLYLKTVTQSIKYASIILRYDAAEQLQMSGASFNNMIAPTPIPLRFIPMTRKGKAEIPTCLESAFFNHYEYGNHKSLVSRYLNNFSRKISRYAHSIRVGIGPLLNTIGDFLISVVTLNLHELFKGVLGFNNKKARNAIVGGNAYVGPKEFEKAGTRYNPFTNAPLGRTYQQTFAFFNVRLQSLSDLYDGDVSKNHTFVKEDVTKRISKKEEITRTYITNLFDYTFLVELYDGFNGKEEGQKNIDGLNYSYEDFIKAIVPDNGNFYLNTGKLMSNEHGSEYGAVVGKQKGSFELVGLGGDPQNQNVNERNRKYHKALIDVEPNTELYKSGIKKIMFFWFHALYGVSKQGQTDIQSQRKHFIQKVLFDMEDYVKSHKEHGVALMADCNMEIVNKGQRPIYSPASSAQNLTFVLSSNYLISKIHKKTSLTKNNQVNNVFDNIVISKNMEDYVVCSSYNYPYANKRDVSDHIPVYIGVK</sequence>
<evidence type="ECO:0000313" key="2">
    <source>
        <dbReference type="Proteomes" id="UP000075816"/>
    </source>
</evidence>
<dbReference type="EMBL" id="LVEA01000001">
    <property type="protein sequence ID" value="KYL05346.1"/>
    <property type="molecule type" value="Genomic_DNA"/>
</dbReference>
<name>A0A162J8R5_9FUSO</name>
<evidence type="ECO:0008006" key="3">
    <source>
        <dbReference type="Google" id="ProtNLM"/>
    </source>
</evidence>
<reference evidence="1 2" key="1">
    <citation type="submission" date="2016-03" db="EMBL/GenBank/DDBJ databases">
        <title>Comparative genomics of human isolates of Fusobacterium necrophorum.</title>
        <authorList>
            <person name="Jensen A."/>
            <person name="Bank S."/>
            <person name="Andersen P.S."/>
            <person name="Kristensen L.H."/>
            <person name="Prag J."/>
        </authorList>
    </citation>
    <scope>NUCLEOTIDE SEQUENCE [LARGE SCALE GENOMIC DNA]</scope>
    <source>
        <strain evidence="1 2">LS_1264</strain>
    </source>
</reference>
<dbReference type="Gene3D" id="3.60.10.10">
    <property type="entry name" value="Endonuclease/exonuclease/phosphatase"/>
    <property type="match status" value="1"/>
</dbReference>
<comment type="caution">
    <text evidence="1">The sequence shown here is derived from an EMBL/GenBank/DDBJ whole genome shotgun (WGS) entry which is preliminary data.</text>
</comment>
<protein>
    <recommendedName>
        <fullName evidence="3">Endonuclease</fullName>
    </recommendedName>
</protein>
<organism evidence="1 2">
    <name type="scientific">Fusobacterium necrophorum subsp. funduliforme</name>
    <dbReference type="NCBI Taxonomy" id="143387"/>
    <lineage>
        <taxon>Bacteria</taxon>
        <taxon>Fusobacteriati</taxon>
        <taxon>Fusobacteriota</taxon>
        <taxon>Fusobacteriia</taxon>
        <taxon>Fusobacteriales</taxon>
        <taxon>Fusobacteriaceae</taxon>
        <taxon>Fusobacterium</taxon>
    </lineage>
</organism>
<evidence type="ECO:0000313" key="1">
    <source>
        <dbReference type="EMBL" id="KYL05346.1"/>
    </source>
</evidence>
<dbReference type="InterPro" id="IPR036691">
    <property type="entry name" value="Endo/exonu/phosph_ase_sf"/>
</dbReference>